<dbReference type="AlphaFoldDB" id="A0A401TTS1"/>
<protein>
    <submittedName>
        <fullName evidence="2">Uncharacterized protein</fullName>
    </submittedName>
</protein>
<gene>
    <name evidence="2" type="ORF">chiPu_0030302</name>
</gene>
<evidence type="ECO:0000256" key="1">
    <source>
        <dbReference type="SAM" id="MobiDB-lite"/>
    </source>
</evidence>
<keyword evidence="3" id="KW-1185">Reference proteome</keyword>
<evidence type="ECO:0000313" key="3">
    <source>
        <dbReference type="Proteomes" id="UP000287033"/>
    </source>
</evidence>
<name>A0A401TTS1_CHIPU</name>
<feature type="compositionally biased region" description="Basic and acidic residues" evidence="1">
    <location>
        <begin position="8"/>
        <end position="24"/>
    </location>
</feature>
<feature type="region of interest" description="Disordered" evidence="1">
    <location>
        <begin position="1"/>
        <end position="24"/>
    </location>
</feature>
<reference evidence="2 3" key="1">
    <citation type="journal article" date="2018" name="Nat. Ecol. Evol.">
        <title>Shark genomes provide insights into elasmobranch evolution and the origin of vertebrates.</title>
        <authorList>
            <person name="Hara Y"/>
            <person name="Yamaguchi K"/>
            <person name="Onimaru K"/>
            <person name="Kadota M"/>
            <person name="Koyanagi M"/>
            <person name="Keeley SD"/>
            <person name="Tatsumi K"/>
            <person name="Tanaka K"/>
            <person name="Motone F"/>
            <person name="Kageyama Y"/>
            <person name="Nozu R"/>
            <person name="Adachi N"/>
            <person name="Nishimura O"/>
            <person name="Nakagawa R"/>
            <person name="Tanegashima C"/>
            <person name="Kiyatake I"/>
            <person name="Matsumoto R"/>
            <person name="Murakumo K"/>
            <person name="Nishida K"/>
            <person name="Terakita A"/>
            <person name="Kuratani S"/>
            <person name="Sato K"/>
            <person name="Hyodo S Kuraku.S."/>
        </authorList>
    </citation>
    <scope>NUCLEOTIDE SEQUENCE [LARGE SCALE GENOMIC DNA]</scope>
</reference>
<feature type="non-terminal residue" evidence="2">
    <location>
        <position position="250"/>
    </location>
</feature>
<dbReference type="Proteomes" id="UP000287033">
    <property type="component" value="Unassembled WGS sequence"/>
</dbReference>
<dbReference type="EMBL" id="BEZZ01179792">
    <property type="protein sequence ID" value="GCC46027.1"/>
    <property type="molecule type" value="Genomic_DNA"/>
</dbReference>
<organism evidence="2 3">
    <name type="scientific">Chiloscyllium punctatum</name>
    <name type="common">Brownbanded bambooshark</name>
    <name type="synonym">Hemiscyllium punctatum</name>
    <dbReference type="NCBI Taxonomy" id="137246"/>
    <lineage>
        <taxon>Eukaryota</taxon>
        <taxon>Metazoa</taxon>
        <taxon>Chordata</taxon>
        <taxon>Craniata</taxon>
        <taxon>Vertebrata</taxon>
        <taxon>Chondrichthyes</taxon>
        <taxon>Elasmobranchii</taxon>
        <taxon>Galeomorphii</taxon>
        <taxon>Galeoidea</taxon>
        <taxon>Orectolobiformes</taxon>
        <taxon>Hemiscylliidae</taxon>
        <taxon>Chiloscyllium</taxon>
    </lineage>
</organism>
<proteinExistence type="predicted"/>
<evidence type="ECO:0000313" key="2">
    <source>
        <dbReference type="EMBL" id="GCC46027.1"/>
    </source>
</evidence>
<comment type="caution">
    <text evidence="2">The sequence shown here is derived from an EMBL/GenBank/DDBJ whole genome shotgun (WGS) entry which is preliminary data.</text>
</comment>
<accession>A0A401TTS1</accession>
<sequence>MARAHRNAGGERAGREPGADLAIHPRRDVLRVGLHPRQAGRQHLKSLQRLRIAVRMRLARADALDAMVDRADAGRQKQPVRRVHRQVRIEDRGARHHQRMAQHLLLPLDLVGDARDRRELAAGDRGRHADLAHGRRIHLGRDATTGANRIDAVGCGDIVGEAELHRLGAIGDRAAADGDDQIGLRIARLFRRRDDRGARRMRRHLVEGPDAAGPERRADFLDLVGVAVQRARHHQERALRAQPVQLLDDG</sequence>